<dbReference type="NCBIfam" id="TIGR00138">
    <property type="entry name" value="rsmG_gidB"/>
    <property type="match status" value="1"/>
</dbReference>
<gene>
    <name evidence="4 5" type="primary">rsmG</name>
    <name evidence="5" type="ORF">KY465_17825</name>
</gene>
<comment type="function">
    <text evidence="4">Specifically methylates the N7 position of guanine in position 527 of 16S rRNA.</text>
</comment>
<name>A0ABS6WT61_9HYPH</name>
<comment type="catalytic activity">
    <reaction evidence="4">
        <text>guanosine(527) in 16S rRNA + S-adenosyl-L-methionine = N(7)-methylguanosine(527) in 16S rRNA + S-adenosyl-L-homocysteine</text>
        <dbReference type="Rhea" id="RHEA:42732"/>
        <dbReference type="Rhea" id="RHEA-COMP:10209"/>
        <dbReference type="Rhea" id="RHEA-COMP:10210"/>
        <dbReference type="ChEBI" id="CHEBI:57856"/>
        <dbReference type="ChEBI" id="CHEBI:59789"/>
        <dbReference type="ChEBI" id="CHEBI:74269"/>
        <dbReference type="ChEBI" id="CHEBI:74480"/>
        <dbReference type="EC" id="2.1.1.170"/>
    </reaction>
</comment>
<comment type="similarity">
    <text evidence="4">Belongs to the methyltransferase superfamily. RNA methyltransferase RsmG family.</text>
</comment>
<dbReference type="PANTHER" id="PTHR31760">
    <property type="entry name" value="S-ADENOSYL-L-METHIONINE-DEPENDENT METHYLTRANSFERASES SUPERFAMILY PROTEIN"/>
    <property type="match status" value="1"/>
</dbReference>
<feature type="binding site" evidence="4">
    <location>
        <position position="77"/>
    </location>
    <ligand>
        <name>S-adenosyl-L-methionine</name>
        <dbReference type="ChEBI" id="CHEBI:59789"/>
    </ligand>
</feature>
<dbReference type="RefSeq" id="WP_219203468.1">
    <property type="nucleotide sequence ID" value="NZ_JAHWQX010000005.1"/>
</dbReference>
<dbReference type="GO" id="GO:0008168">
    <property type="term" value="F:methyltransferase activity"/>
    <property type="evidence" value="ECO:0007669"/>
    <property type="project" value="UniProtKB-KW"/>
</dbReference>
<keyword evidence="4" id="KW-0698">rRNA processing</keyword>
<keyword evidence="2 4" id="KW-0808">Transferase</keyword>
<dbReference type="InterPro" id="IPR003682">
    <property type="entry name" value="rRNA_ssu_MeTfrase_G"/>
</dbReference>
<comment type="subcellular location">
    <subcellularLocation>
        <location evidence="4">Cytoplasm</location>
    </subcellularLocation>
</comment>
<dbReference type="Pfam" id="PF02527">
    <property type="entry name" value="GidB"/>
    <property type="match status" value="1"/>
</dbReference>
<organism evidence="5 6">
    <name type="scientific">Pseudohoeflea coraliihabitans</name>
    <dbReference type="NCBI Taxonomy" id="2860393"/>
    <lineage>
        <taxon>Bacteria</taxon>
        <taxon>Pseudomonadati</taxon>
        <taxon>Pseudomonadota</taxon>
        <taxon>Alphaproteobacteria</taxon>
        <taxon>Hyphomicrobiales</taxon>
        <taxon>Rhizobiaceae</taxon>
        <taxon>Pseudohoeflea</taxon>
    </lineage>
</organism>
<dbReference type="HAMAP" id="MF_00074">
    <property type="entry name" value="16SrRNA_methyltr_G"/>
    <property type="match status" value="1"/>
</dbReference>
<comment type="caution">
    <text evidence="4">Lacks conserved residue(s) required for the propagation of feature annotation.</text>
</comment>
<evidence type="ECO:0000256" key="2">
    <source>
        <dbReference type="ARBA" id="ARBA00022679"/>
    </source>
</evidence>
<comment type="caution">
    <text evidence="5">The sequence shown here is derived from an EMBL/GenBank/DDBJ whole genome shotgun (WGS) entry which is preliminary data.</text>
</comment>
<evidence type="ECO:0000313" key="5">
    <source>
        <dbReference type="EMBL" id="MBW3099143.1"/>
    </source>
</evidence>
<dbReference type="PIRSF" id="PIRSF003078">
    <property type="entry name" value="GidB"/>
    <property type="match status" value="1"/>
</dbReference>
<keyword evidence="4" id="KW-0963">Cytoplasm</keyword>
<evidence type="ECO:0000256" key="1">
    <source>
        <dbReference type="ARBA" id="ARBA00022603"/>
    </source>
</evidence>
<proteinExistence type="inferred from homology"/>
<evidence type="ECO:0000313" key="6">
    <source>
        <dbReference type="Proteomes" id="UP001430804"/>
    </source>
</evidence>
<dbReference type="EC" id="2.1.1.170" evidence="4"/>
<feature type="binding site" evidence="4">
    <location>
        <position position="72"/>
    </location>
    <ligand>
        <name>S-adenosyl-L-methionine</name>
        <dbReference type="ChEBI" id="CHEBI:59789"/>
    </ligand>
</feature>
<dbReference type="GO" id="GO:0032259">
    <property type="term" value="P:methylation"/>
    <property type="evidence" value="ECO:0007669"/>
    <property type="project" value="UniProtKB-KW"/>
</dbReference>
<keyword evidence="6" id="KW-1185">Reference proteome</keyword>
<sequence length="211" mass="23335">MRNAGQRSADSSFVSRETLERLDIYAELLKKWQASINLVSADTLDQLWERHFKDSLQLAKLCPQPLNWIDMGSGAGFPGLPMAICLTEFDQGWVHLIESNNKKAAFLRAVIAATGARASVHAQRIEEAVSQLDAPDAISARALAPLPNLCALAAPFAARRADLSCWFHKGLGYPQEVEAARRFWEFDLVEHPSTVRDGAAILEITQLAPRQ</sequence>
<keyword evidence="3 4" id="KW-0949">S-adenosyl-L-methionine</keyword>
<protein>
    <recommendedName>
        <fullName evidence="4">Ribosomal RNA small subunit methyltransferase G</fullName>
        <ecNumber evidence="4">2.1.1.170</ecNumber>
    </recommendedName>
    <alternativeName>
        <fullName evidence="4">16S rRNA 7-methylguanosine methyltransferase</fullName>
        <shortName evidence="4">16S rRNA m7G methyltransferase</shortName>
    </alternativeName>
</protein>
<accession>A0ABS6WT61</accession>
<reference evidence="5" key="1">
    <citation type="submission" date="2021-07" db="EMBL/GenBank/DDBJ databases">
        <title>Pseudohoeflea marina sp. nov. a polyhydroxyalcanoate-producing bacterium.</title>
        <authorList>
            <person name="Zheng W."/>
            <person name="Yu S."/>
            <person name="Huang Y."/>
        </authorList>
    </citation>
    <scope>NUCLEOTIDE SEQUENCE</scope>
    <source>
        <strain evidence="5">DP4N28-3</strain>
    </source>
</reference>
<evidence type="ECO:0000256" key="4">
    <source>
        <dbReference type="HAMAP-Rule" id="MF_00074"/>
    </source>
</evidence>
<feature type="binding site" evidence="4">
    <location>
        <position position="141"/>
    </location>
    <ligand>
        <name>S-adenosyl-L-methionine</name>
        <dbReference type="ChEBI" id="CHEBI:59789"/>
    </ligand>
</feature>
<feature type="binding site" evidence="4">
    <location>
        <begin position="125"/>
        <end position="126"/>
    </location>
    <ligand>
        <name>S-adenosyl-L-methionine</name>
        <dbReference type="ChEBI" id="CHEBI:59789"/>
    </ligand>
</feature>
<dbReference type="Proteomes" id="UP001430804">
    <property type="component" value="Unassembled WGS sequence"/>
</dbReference>
<keyword evidence="1 4" id="KW-0489">Methyltransferase</keyword>
<dbReference type="EMBL" id="JAHWQX010000005">
    <property type="protein sequence ID" value="MBW3099143.1"/>
    <property type="molecule type" value="Genomic_DNA"/>
</dbReference>
<evidence type="ECO:0000256" key="3">
    <source>
        <dbReference type="ARBA" id="ARBA00022691"/>
    </source>
</evidence>
<dbReference type="PANTHER" id="PTHR31760:SF0">
    <property type="entry name" value="S-ADENOSYL-L-METHIONINE-DEPENDENT METHYLTRANSFERASES SUPERFAMILY PROTEIN"/>
    <property type="match status" value="1"/>
</dbReference>